<evidence type="ECO:0000256" key="3">
    <source>
        <dbReference type="ARBA" id="ARBA00022475"/>
    </source>
</evidence>
<protein>
    <submittedName>
        <fullName evidence="10">Membrane-associated protein</fullName>
    </submittedName>
</protein>
<comment type="similarity">
    <text evidence="2 7">Belongs to the DedA family.</text>
</comment>
<dbReference type="PANTHER" id="PTHR30353:SF0">
    <property type="entry name" value="TRANSMEMBRANE PROTEIN"/>
    <property type="match status" value="1"/>
</dbReference>
<feature type="domain" description="VTT" evidence="8">
    <location>
        <begin position="47"/>
        <end position="171"/>
    </location>
</feature>
<dbReference type="OrthoDB" id="9813426at2"/>
<evidence type="ECO:0000256" key="2">
    <source>
        <dbReference type="ARBA" id="ARBA00010792"/>
    </source>
</evidence>
<dbReference type="NCBIfam" id="NF008102">
    <property type="entry name" value="PRK10847.1"/>
    <property type="match status" value="1"/>
</dbReference>
<dbReference type="InterPro" id="IPR032816">
    <property type="entry name" value="VTT_dom"/>
</dbReference>
<dbReference type="GO" id="GO:0005886">
    <property type="term" value="C:plasma membrane"/>
    <property type="evidence" value="ECO:0007669"/>
    <property type="project" value="UniProtKB-SubCell"/>
</dbReference>
<keyword evidence="6 7" id="KW-0472">Membrane</keyword>
<dbReference type="InterPro" id="IPR058127">
    <property type="entry name" value="DedA"/>
</dbReference>
<evidence type="ECO:0000313" key="10">
    <source>
        <dbReference type="EMBL" id="SEU07950.1"/>
    </source>
</evidence>
<keyword evidence="4 7" id="KW-0812">Transmembrane</keyword>
<dbReference type="RefSeq" id="WP_065988392.1">
    <property type="nucleotide sequence ID" value="NZ_FOHW01000054.1"/>
</dbReference>
<reference evidence="10 12" key="2">
    <citation type="submission" date="2016-10" db="EMBL/GenBank/DDBJ databases">
        <authorList>
            <person name="de Groot N.N."/>
        </authorList>
    </citation>
    <scope>NUCLEOTIDE SEQUENCE [LARGE SCALE GENOMIC DNA]</scope>
    <source>
        <strain evidence="10 12">DSM 11363</strain>
    </source>
</reference>
<proteinExistence type="inferred from homology"/>
<dbReference type="InterPro" id="IPR032818">
    <property type="entry name" value="DedA-like"/>
</dbReference>
<dbReference type="EMBL" id="FOHW01000054">
    <property type="protein sequence ID" value="SEU07950.1"/>
    <property type="molecule type" value="Genomic_DNA"/>
</dbReference>
<comment type="subcellular location">
    <subcellularLocation>
        <location evidence="1 7">Cell membrane</location>
        <topology evidence="1 7">Multi-pass membrane protein</topology>
    </subcellularLocation>
</comment>
<dbReference type="Proteomes" id="UP000182332">
    <property type="component" value="Unassembled WGS sequence"/>
</dbReference>
<name>A0A1C2E4T1_9PSED</name>
<evidence type="ECO:0000313" key="11">
    <source>
        <dbReference type="Proteomes" id="UP000095143"/>
    </source>
</evidence>
<gene>
    <name evidence="9" type="ORF">BBI10_10150</name>
    <name evidence="10" type="ORF">SAMN05216197_1544</name>
</gene>
<dbReference type="Pfam" id="PF09335">
    <property type="entry name" value="VTT_dom"/>
    <property type="match status" value="1"/>
</dbReference>
<feature type="transmembrane region" description="Helical" evidence="7">
    <location>
        <begin position="186"/>
        <end position="205"/>
    </location>
</feature>
<evidence type="ECO:0000259" key="8">
    <source>
        <dbReference type="Pfam" id="PF09335"/>
    </source>
</evidence>
<evidence type="ECO:0000256" key="5">
    <source>
        <dbReference type="ARBA" id="ARBA00022989"/>
    </source>
</evidence>
<dbReference type="EMBL" id="MDEN01000060">
    <property type="protein sequence ID" value="OCX21916.1"/>
    <property type="molecule type" value="Genomic_DNA"/>
</dbReference>
<keyword evidence="3 7" id="KW-1003">Cell membrane</keyword>
<evidence type="ECO:0000256" key="4">
    <source>
        <dbReference type="ARBA" id="ARBA00022692"/>
    </source>
</evidence>
<evidence type="ECO:0000256" key="7">
    <source>
        <dbReference type="RuleBase" id="RU367016"/>
    </source>
</evidence>
<feature type="transmembrane region" description="Helical" evidence="7">
    <location>
        <begin position="26"/>
        <end position="47"/>
    </location>
</feature>
<sequence length="215" mass="23509">MDFNPLDLILHLDVYLDLLVTQYGTWVYAILFLVIFCETGLVVMPFLPGDSLLFIAGAVAAGGGMDPVLLACLLMAAAILGDSTNYIIGRTAGDKLFSNPNSKIFRRDYLTKTQEFYGRHGGKTVTLARFLPIIRTFAPFVAGLGRMPYLRFLGFSVLGSVLWVGGLVTLGFFFGNIPFIKKNLTLLVLAIILISLLPMIIGLIRSRAGRSAEAR</sequence>
<feature type="transmembrane region" description="Helical" evidence="7">
    <location>
        <begin position="152"/>
        <end position="174"/>
    </location>
</feature>
<dbReference type="Proteomes" id="UP000095143">
    <property type="component" value="Unassembled WGS sequence"/>
</dbReference>
<dbReference type="AlphaFoldDB" id="A0A1C2E4T1"/>
<organism evidence="9 11">
    <name type="scientific">Pseudomonas graminis</name>
    <dbReference type="NCBI Taxonomy" id="158627"/>
    <lineage>
        <taxon>Bacteria</taxon>
        <taxon>Pseudomonadati</taxon>
        <taxon>Pseudomonadota</taxon>
        <taxon>Gammaproteobacteria</taxon>
        <taxon>Pseudomonadales</taxon>
        <taxon>Pseudomonadaceae</taxon>
        <taxon>Pseudomonas</taxon>
    </lineage>
</organism>
<accession>A0A1C2E4T1</accession>
<dbReference type="STRING" id="158627.BW687_03530"/>
<evidence type="ECO:0000256" key="1">
    <source>
        <dbReference type="ARBA" id="ARBA00004651"/>
    </source>
</evidence>
<keyword evidence="5 7" id="KW-1133">Transmembrane helix</keyword>
<feature type="transmembrane region" description="Helical" evidence="7">
    <location>
        <begin position="53"/>
        <end position="80"/>
    </location>
</feature>
<evidence type="ECO:0000256" key="6">
    <source>
        <dbReference type="ARBA" id="ARBA00023136"/>
    </source>
</evidence>
<evidence type="ECO:0000313" key="9">
    <source>
        <dbReference type="EMBL" id="OCX21916.1"/>
    </source>
</evidence>
<dbReference type="PANTHER" id="PTHR30353">
    <property type="entry name" value="INNER MEMBRANE PROTEIN DEDA-RELATED"/>
    <property type="match status" value="1"/>
</dbReference>
<reference evidence="9 11" key="1">
    <citation type="submission" date="2016-08" db="EMBL/GenBank/DDBJ databases">
        <title>Whole genome sequence of Pseudomonas graminis strain UASWS1507, a potential biological control agent for agriculture.</title>
        <authorList>
            <person name="Crovadore J."/>
            <person name="Calmin G."/>
            <person name="Chablais R."/>
            <person name="Cochard B."/>
            <person name="Lefort F."/>
        </authorList>
    </citation>
    <scope>NUCLEOTIDE SEQUENCE [LARGE SCALE GENOMIC DNA]</scope>
    <source>
        <strain evidence="9 11">UASWS1507</strain>
    </source>
</reference>
<evidence type="ECO:0000313" key="12">
    <source>
        <dbReference type="Proteomes" id="UP000182332"/>
    </source>
</evidence>